<comment type="caution">
    <text evidence="2">The sequence shown here is derived from an EMBL/GenBank/DDBJ whole genome shotgun (WGS) entry which is preliminary data.</text>
</comment>
<proteinExistence type="predicted"/>
<reference evidence="2 3" key="1">
    <citation type="submission" date="2021-06" db="EMBL/GenBank/DDBJ databases">
        <authorList>
            <person name="Palmer J.M."/>
        </authorList>
    </citation>
    <scope>NUCLEOTIDE SEQUENCE [LARGE SCALE GENOMIC DNA]</scope>
    <source>
        <strain evidence="2 3">GA_2019</strain>
        <tissue evidence="2">Muscle</tissue>
    </source>
</reference>
<sequence length="122" mass="13288">ESGLAGSLLQSCVGSENDPCPHSQMYDEIPPERNKTIRDKKHGWGDGGSGGRGSSYNRWVAGLKPWSIFLSHCVLGQDTSPALPADGGQRARDCRLYGSPTSVSLYFSNSIQKVKLVYYIHS</sequence>
<evidence type="ECO:0000313" key="2">
    <source>
        <dbReference type="EMBL" id="MEQ2169155.1"/>
    </source>
</evidence>
<protein>
    <submittedName>
        <fullName evidence="2">Uncharacterized protein</fullName>
    </submittedName>
</protein>
<feature type="region of interest" description="Disordered" evidence="1">
    <location>
        <begin position="15"/>
        <end position="53"/>
    </location>
</feature>
<keyword evidence="3" id="KW-1185">Reference proteome</keyword>
<feature type="non-terminal residue" evidence="2">
    <location>
        <position position="1"/>
    </location>
</feature>
<evidence type="ECO:0000256" key="1">
    <source>
        <dbReference type="SAM" id="MobiDB-lite"/>
    </source>
</evidence>
<name>A0ABV0ND00_9TELE</name>
<evidence type="ECO:0000313" key="3">
    <source>
        <dbReference type="Proteomes" id="UP001476798"/>
    </source>
</evidence>
<gene>
    <name evidence="2" type="ORF">GOODEAATRI_022032</name>
</gene>
<dbReference type="EMBL" id="JAHRIO010032195">
    <property type="protein sequence ID" value="MEQ2169155.1"/>
    <property type="molecule type" value="Genomic_DNA"/>
</dbReference>
<accession>A0ABV0ND00</accession>
<dbReference type="Proteomes" id="UP001476798">
    <property type="component" value="Unassembled WGS sequence"/>
</dbReference>
<organism evidence="2 3">
    <name type="scientific">Goodea atripinnis</name>
    <dbReference type="NCBI Taxonomy" id="208336"/>
    <lineage>
        <taxon>Eukaryota</taxon>
        <taxon>Metazoa</taxon>
        <taxon>Chordata</taxon>
        <taxon>Craniata</taxon>
        <taxon>Vertebrata</taxon>
        <taxon>Euteleostomi</taxon>
        <taxon>Actinopterygii</taxon>
        <taxon>Neopterygii</taxon>
        <taxon>Teleostei</taxon>
        <taxon>Neoteleostei</taxon>
        <taxon>Acanthomorphata</taxon>
        <taxon>Ovalentaria</taxon>
        <taxon>Atherinomorphae</taxon>
        <taxon>Cyprinodontiformes</taxon>
        <taxon>Goodeidae</taxon>
        <taxon>Goodea</taxon>
    </lineage>
</organism>